<evidence type="ECO:0000259" key="1">
    <source>
        <dbReference type="PROSITE" id="PS50883"/>
    </source>
</evidence>
<evidence type="ECO:0000259" key="2">
    <source>
        <dbReference type="PROSITE" id="PS50887"/>
    </source>
</evidence>
<dbReference type="NCBIfam" id="TIGR00254">
    <property type="entry name" value="GGDEF"/>
    <property type="match status" value="1"/>
</dbReference>
<proteinExistence type="predicted"/>
<evidence type="ECO:0000313" key="4">
    <source>
        <dbReference type="Proteomes" id="UP000048908"/>
    </source>
</evidence>
<accession>A0A0M6XUI7</accession>
<dbReference type="InterPro" id="IPR001633">
    <property type="entry name" value="EAL_dom"/>
</dbReference>
<dbReference type="Pfam" id="PF00563">
    <property type="entry name" value="EAL"/>
    <property type="match status" value="1"/>
</dbReference>
<dbReference type="CDD" id="cd01948">
    <property type="entry name" value="EAL"/>
    <property type="match status" value="1"/>
</dbReference>
<dbReference type="Gene3D" id="3.30.70.270">
    <property type="match status" value="1"/>
</dbReference>
<dbReference type="SMART" id="SM00052">
    <property type="entry name" value="EAL"/>
    <property type="match status" value="1"/>
</dbReference>
<protein>
    <submittedName>
        <fullName evidence="3">Bacteriophytochrome cph2</fullName>
    </submittedName>
</protein>
<organism evidence="3 4">
    <name type="scientific">Jannaschia rubra</name>
    <dbReference type="NCBI Taxonomy" id="282197"/>
    <lineage>
        <taxon>Bacteria</taxon>
        <taxon>Pseudomonadati</taxon>
        <taxon>Pseudomonadota</taxon>
        <taxon>Alphaproteobacteria</taxon>
        <taxon>Rhodobacterales</taxon>
        <taxon>Roseobacteraceae</taxon>
        <taxon>Jannaschia</taxon>
    </lineage>
</organism>
<sequence>MTQRTSPISTARGWLARVRGRTDWMMLFPAVAAVAWTFGQDAVAMALVLVLPVFLALDRRTAASPPGAMMDRRMSRAAVQRLVEDTLQDCARRDRTTAVLHVQVDDPHFADGDWTADMGERIMDRVTQRVSSAMRGQDAVTRVGDDGMVVVLAPTRRADLDVVMNIVDRIQSAVAEPVSLDGRAVRVQCSIGICSEAMAPARTGAAMLAAADCALRIARRQGDGAVRAFNPTIRSQVETDHRLAGCIEDALAGGEIRPWFQPQIDSRTGQLAGFEALARWHHPELGVLTPGQFLPTITSAGRSADLGEQILKASLEALIEWDRAGLDVPCVGINVSLEQLADPRLAERIIWQLDRYDVQPPRVAIEILETVTLRDGDETITRNLAALRKAGFRLDLDDFGTGAASIAHIARFGVHRIKIDRSFVEGIDGDSARRTVVGAILGLARSLDIETLAEGVETPEEQATLTEMGCPHVQGFGIARPMPFAETIPWALALPSGPAESLRLMRPQGSA</sequence>
<dbReference type="PROSITE" id="PS50883">
    <property type="entry name" value="EAL"/>
    <property type="match status" value="1"/>
</dbReference>
<feature type="domain" description="EAL" evidence="1">
    <location>
        <begin position="240"/>
        <end position="495"/>
    </location>
</feature>
<dbReference type="EMBL" id="CXPG01000020">
    <property type="protein sequence ID" value="CTQ33893.1"/>
    <property type="molecule type" value="Genomic_DNA"/>
</dbReference>
<reference evidence="3 4" key="1">
    <citation type="submission" date="2015-07" db="EMBL/GenBank/DDBJ databases">
        <authorList>
            <person name="Noorani M."/>
        </authorList>
    </citation>
    <scope>NUCLEOTIDE SEQUENCE [LARGE SCALE GENOMIC DNA]</scope>
    <source>
        <strain evidence="3 4">CECT 5088</strain>
    </source>
</reference>
<dbReference type="InterPro" id="IPR043128">
    <property type="entry name" value="Rev_trsase/Diguanyl_cyclase"/>
</dbReference>
<name>A0A0M6XUI7_9RHOB</name>
<evidence type="ECO:0000313" key="3">
    <source>
        <dbReference type="EMBL" id="CTQ33893.1"/>
    </source>
</evidence>
<gene>
    <name evidence="3" type="primary">cph2_2</name>
    <name evidence="3" type="ORF">JAN5088_02679</name>
</gene>
<keyword evidence="4" id="KW-1185">Reference proteome</keyword>
<dbReference type="AlphaFoldDB" id="A0A0M6XUI7"/>
<dbReference type="GO" id="GO:0071111">
    <property type="term" value="F:cyclic-guanylate-specific phosphodiesterase activity"/>
    <property type="evidence" value="ECO:0007669"/>
    <property type="project" value="InterPro"/>
</dbReference>
<dbReference type="InterPro" id="IPR029787">
    <property type="entry name" value="Nucleotide_cyclase"/>
</dbReference>
<dbReference type="PANTHER" id="PTHR33121:SF70">
    <property type="entry name" value="SIGNALING PROTEIN YKOW"/>
    <property type="match status" value="1"/>
</dbReference>
<dbReference type="Gene3D" id="3.20.20.450">
    <property type="entry name" value="EAL domain"/>
    <property type="match status" value="1"/>
</dbReference>
<dbReference type="SUPFAM" id="SSF55073">
    <property type="entry name" value="Nucleotide cyclase"/>
    <property type="match status" value="1"/>
</dbReference>
<dbReference type="PROSITE" id="PS50887">
    <property type="entry name" value="GGDEF"/>
    <property type="match status" value="1"/>
</dbReference>
<dbReference type="PANTHER" id="PTHR33121">
    <property type="entry name" value="CYCLIC DI-GMP PHOSPHODIESTERASE PDEF"/>
    <property type="match status" value="1"/>
</dbReference>
<dbReference type="SMART" id="SM00267">
    <property type="entry name" value="GGDEF"/>
    <property type="match status" value="1"/>
</dbReference>
<dbReference type="Proteomes" id="UP000048908">
    <property type="component" value="Unassembled WGS sequence"/>
</dbReference>
<dbReference type="Pfam" id="PF00990">
    <property type="entry name" value="GGDEF"/>
    <property type="match status" value="1"/>
</dbReference>
<dbReference type="InterPro" id="IPR000160">
    <property type="entry name" value="GGDEF_dom"/>
</dbReference>
<dbReference type="STRING" id="282197.SAMN04488517_102730"/>
<dbReference type="InterPro" id="IPR050706">
    <property type="entry name" value="Cyclic-di-GMP_PDE-like"/>
</dbReference>
<dbReference type="InterPro" id="IPR035919">
    <property type="entry name" value="EAL_sf"/>
</dbReference>
<dbReference type="SUPFAM" id="SSF141868">
    <property type="entry name" value="EAL domain-like"/>
    <property type="match status" value="1"/>
</dbReference>
<feature type="domain" description="GGDEF" evidence="2">
    <location>
        <begin position="95"/>
        <end position="231"/>
    </location>
</feature>